<dbReference type="RefSeq" id="WP_133285133.1">
    <property type="nucleotide sequence ID" value="NZ_SMSI01000003.1"/>
</dbReference>
<feature type="transmembrane region" description="Helical" evidence="1">
    <location>
        <begin position="134"/>
        <end position="159"/>
    </location>
</feature>
<accession>A0A4V3A6V8</accession>
<dbReference type="AlphaFoldDB" id="A0A4V3A6V8"/>
<keyword evidence="1" id="KW-1133">Transmembrane helix</keyword>
<dbReference type="PANTHER" id="PTHR42709:SF11">
    <property type="entry name" value="DEDA FAMILY PROTEIN"/>
    <property type="match status" value="1"/>
</dbReference>
<proteinExistence type="predicted"/>
<organism evidence="3 4">
    <name type="scientific">Pseudohoeflea suaedae</name>
    <dbReference type="NCBI Taxonomy" id="877384"/>
    <lineage>
        <taxon>Bacteria</taxon>
        <taxon>Pseudomonadati</taxon>
        <taxon>Pseudomonadota</taxon>
        <taxon>Alphaproteobacteria</taxon>
        <taxon>Hyphomicrobiales</taxon>
        <taxon>Rhizobiaceae</taxon>
        <taxon>Pseudohoeflea</taxon>
    </lineage>
</organism>
<reference evidence="3 4" key="1">
    <citation type="journal article" date="2013" name="Int. J. Syst. Evol. Microbiol.">
        <title>Hoeflea suaedae sp. nov., an endophytic bacterium isolated from the root of the halophyte Suaeda maritima.</title>
        <authorList>
            <person name="Chung E.J."/>
            <person name="Park J.A."/>
            <person name="Pramanik P."/>
            <person name="Bibi F."/>
            <person name="Jeon C.O."/>
            <person name="Chung Y.R."/>
        </authorList>
    </citation>
    <scope>NUCLEOTIDE SEQUENCE [LARGE SCALE GENOMIC DNA]</scope>
    <source>
        <strain evidence="3 4">YC6898</strain>
    </source>
</reference>
<evidence type="ECO:0000256" key="1">
    <source>
        <dbReference type="SAM" id="Phobius"/>
    </source>
</evidence>
<keyword evidence="1" id="KW-0472">Membrane</keyword>
<comment type="caution">
    <text evidence="3">The sequence shown here is derived from an EMBL/GenBank/DDBJ whole genome shotgun (WGS) entry which is preliminary data.</text>
</comment>
<dbReference type="EMBL" id="SMSI01000003">
    <property type="protein sequence ID" value="TDH34848.1"/>
    <property type="molecule type" value="Genomic_DNA"/>
</dbReference>
<feature type="transmembrane region" description="Helical" evidence="1">
    <location>
        <begin position="171"/>
        <end position="191"/>
    </location>
</feature>
<name>A0A4V3A6V8_9HYPH</name>
<feature type="domain" description="VTT" evidence="2">
    <location>
        <begin position="38"/>
        <end position="159"/>
    </location>
</feature>
<dbReference type="InterPro" id="IPR032816">
    <property type="entry name" value="VTT_dom"/>
</dbReference>
<evidence type="ECO:0000259" key="2">
    <source>
        <dbReference type="Pfam" id="PF09335"/>
    </source>
</evidence>
<dbReference type="Pfam" id="PF09335">
    <property type="entry name" value="VTT_dom"/>
    <property type="match status" value="1"/>
</dbReference>
<gene>
    <name evidence="3" type="ORF">E2A64_13975</name>
</gene>
<keyword evidence="1" id="KW-0812">Transmembrane</keyword>
<keyword evidence="4" id="KW-1185">Reference proteome</keyword>
<sequence length="195" mass="21880">MLRRLYDWTMSLAATRHAEKALFGVSFVESSIFPIPPDALLIPMVLARRESWIRLALICTVGSVLGAFMGYAIGMFLFETIGQPILAFYGKADSFQELSAWYNSSSWGGWAIFGAAITPFPYKVVTIFSGTTGFNLLAFTVISVIGRGFRFFLVAFLLYRFGDPIRVFIEKYLNLLFILFVLLLVGGLYAVKFVF</sequence>
<protein>
    <submittedName>
        <fullName evidence="3">DedA family protein</fullName>
    </submittedName>
</protein>
<dbReference type="PANTHER" id="PTHR42709">
    <property type="entry name" value="ALKALINE PHOSPHATASE LIKE PROTEIN"/>
    <property type="match status" value="1"/>
</dbReference>
<feature type="transmembrane region" description="Helical" evidence="1">
    <location>
        <begin position="52"/>
        <end position="78"/>
    </location>
</feature>
<dbReference type="GO" id="GO:0005886">
    <property type="term" value="C:plasma membrane"/>
    <property type="evidence" value="ECO:0007669"/>
    <property type="project" value="TreeGrafter"/>
</dbReference>
<dbReference type="InterPro" id="IPR051311">
    <property type="entry name" value="DedA_domain"/>
</dbReference>
<dbReference type="Proteomes" id="UP000295131">
    <property type="component" value="Unassembled WGS sequence"/>
</dbReference>
<dbReference type="OrthoDB" id="9810270at2"/>
<evidence type="ECO:0000313" key="3">
    <source>
        <dbReference type="EMBL" id="TDH34848.1"/>
    </source>
</evidence>
<feature type="transmembrane region" description="Helical" evidence="1">
    <location>
        <begin position="99"/>
        <end position="122"/>
    </location>
</feature>
<evidence type="ECO:0000313" key="4">
    <source>
        <dbReference type="Proteomes" id="UP000295131"/>
    </source>
</evidence>